<protein>
    <submittedName>
        <fullName evidence="1">Uncharacterized protein</fullName>
    </submittedName>
</protein>
<dbReference type="EMBL" id="KV425552">
    <property type="protein sequence ID" value="KZT30294.1"/>
    <property type="molecule type" value="Genomic_DNA"/>
</dbReference>
<gene>
    <name evidence="1" type="ORF">NEOLEDRAFT_1054894</name>
</gene>
<name>A0A165VWA0_9AGAM</name>
<proteinExistence type="predicted"/>
<evidence type="ECO:0000313" key="2">
    <source>
        <dbReference type="Proteomes" id="UP000076761"/>
    </source>
</evidence>
<dbReference type="STRING" id="1314782.A0A165VWA0"/>
<sequence>MKRRQCDIDLTAHGRQKARKQDPLVGIGRHFARTIDAFTLPGVVINYGLGWLDSHEPQSSFMKEENRMWDAFKALQKLALTLMDDILDSNEEDSTSMLNTLAKHLKDGQSKARSDDTSGLKAAVVDWVHEIDNKAPRVACNSKHGRGFNHPVYGHLLCPAVLDWDDTEVQASLLTGTAKVDGTFVNGTYWANFIYEGKYDKELPWIGLLRGPLLVKGYKHVFTLPSSVDKDDGDSSATHSGNAQINGMTSVTPASIAYVAVQIYFALCARQTFDTRSQALDLIGLYNSILDYFEDPEEAEEVEGLLAWWNR</sequence>
<accession>A0A165VWA0</accession>
<dbReference type="InParanoid" id="A0A165VWA0"/>
<dbReference type="AlphaFoldDB" id="A0A165VWA0"/>
<organism evidence="1 2">
    <name type="scientific">Neolentinus lepideus HHB14362 ss-1</name>
    <dbReference type="NCBI Taxonomy" id="1314782"/>
    <lineage>
        <taxon>Eukaryota</taxon>
        <taxon>Fungi</taxon>
        <taxon>Dikarya</taxon>
        <taxon>Basidiomycota</taxon>
        <taxon>Agaricomycotina</taxon>
        <taxon>Agaricomycetes</taxon>
        <taxon>Gloeophyllales</taxon>
        <taxon>Gloeophyllaceae</taxon>
        <taxon>Neolentinus</taxon>
    </lineage>
</organism>
<evidence type="ECO:0000313" key="1">
    <source>
        <dbReference type="EMBL" id="KZT30294.1"/>
    </source>
</evidence>
<dbReference type="Pfam" id="PF20414">
    <property type="entry name" value="DUF6698"/>
    <property type="match status" value="1"/>
</dbReference>
<keyword evidence="2" id="KW-1185">Reference proteome</keyword>
<dbReference type="InterPro" id="IPR046521">
    <property type="entry name" value="DUF6698"/>
</dbReference>
<dbReference type="OrthoDB" id="3160134at2759"/>
<reference evidence="1 2" key="1">
    <citation type="journal article" date="2016" name="Mol. Biol. Evol.">
        <title>Comparative Genomics of Early-Diverging Mushroom-Forming Fungi Provides Insights into the Origins of Lignocellulose Decay Capabilities.</title>
        <authorList>
            <person name="Nagy L.G."/>
            <person name="Riley R."/>
            <person name="Tritt A."/>
            <person name="Adam C."/>
            <person name="Daum C."/>
            <person name="Floudas D."/>
            <person name="Sun H."/>
            <person name="Yadav J.S."/>
            <person name="Pangilinan J."/>
            <person name="Larsson K.H."/>
            <person name="Matsuura K."/>
            <person name="Barry K."/>
            <person name="Labutti K."/>
            <person name="Kuo R."/>
            <person name="Ohm R.A."/>
            <person name="Bhattacharya S.S."/>
            <person name="Shirouzu T."/>
            <person name="Yoshinaga Y."/>
            <person name="Martin F.M."/>
            <person name="Grigoriev I.V."/>
            <person name="Hibbett D.S."/>
        </authorList>
    </citation>
    <scope>NUCLEOTIDE SEQUENCE [LARGE SCALE GENOMIC DNA]</scope>
    <source>
        <strain evidence="1 2">HHB14362 ss-1</strain>
    </source>
</reference>
<dbReference type="Proteomes" id="UP000076761">
    <property type="component" value="Unassembled WGS sequence"/>
</dbReference>